<dbReference type="GO" id="GO:0004806">
    <property type="term" value="F:triacylglycerol lipase activity"/>
    <property type="evidence" value="ECO:0007669"/>
    <property type="project" value="TreeGrafter"/>
</dbReference>
<protein>
    <submittedName>
        <fullName evidence="6">PNPLA domain-containing protein</fullName>
    </submittedName>
</protein>
<feature type="transmembrane region" description="Helical" evidence="4">
    <location>
        <begin position="44"/>
        <end position="66"/>
    </location>
</feature>
<sequence length="611" mass="68506">MTLVNSRPELMNLSFSGCGFLCVYHAGVAAAIKEYAPQLLQKKILGASAGSIVAMGLITNVCISSATSTMLKVASQARSLTFGPLHPEFNLLGIVREELEKILPSNAWQLCTGRLIISLTRWSDHENVIIDEYRSNADLLDAIMCSCFIPIFCGMTPPKFRGIQYIDGGVSDNQPIYDEHTVTVSPFSGESDICPPDWDSGSLLGLDFNGTSIRFTARNMFRLMACLWPRSTEDLSKMCLQGFGDGLRFLTKSGLAPCIRCLTIQTVDDSTLAARTSSECFTKEETPDKKSMVPSSSFSDYNRLKKRTSSFALNNYRTRGESECETCGDSDLPLEEVNLHSVFPKIIKKQFDDALATERSIFQYVMSFRLVRFATTALGISKFPIDIAMAFVKKLNEYLKITSPPRWVLLKFRALADFVIGEVEKQRSRYTNFSCLVAVTETDKYGSALSSGVHEKDDQKEIEMSDEAKKEMRLLRERDRRRKMLKKAGRLTPNNSESSLPPDSYDIDSFEHVVQFTRDHESLYEFHYLDENQQMRTFGLFADRNPHHGPRHHQSLSAGCSTRLAHVPEKDEDSLSTTPPVIFEGGHTIFESDDKDSGLSGIDSQKNVVEE</sequence>
<dbReference type="InterPro" id="IPR016035">
    <property type="entry name" value="Acyl_Trfase/lysoPLipase"/>
</dbReference>
<organism evidence="6 7">
    <name type="scientific">Caenorhabditis japonica</name>
    <dbReference type="NCBI Taxonomy" id="281687"/>
    <lineage>
        <taxon>Eukaryota</taxon>
        <taxon>Metazoa</taxon>
        <taxon>Ecdysozoa</taxon>
        <taxon>Nematoda</taxon>
        <taxon>Chromadorea</taxon>
        <taxon>Rhabditida</taxon>
        <taxon>Rhabditina</taxon>
        <taxon>Rhabditomorpha</taxon>
        <taxon>Rhabditoidea</taxon>
        <taxon>Rhabditidae</taxon>
        <taxon>Peloderinae</taxon>
        <taxon>Caenorhabditis</taxon>
    </lineage>
</organism>
<dbReference type="EnsemblMetazoa" id="CJA05218.1">
    <property type="protein sequence ID" value="CJA05218.1"/>
    <property type="gene ID" value="WBGene00124422"/>
</dbReference>
<feature type="compositionally biased region" description="Polar residues" evidence="3">
    <location>
        <begin position="602"/>
        <end position="611"/>
    </location>
</feature>
<evidence type="ECO:0000256" key="3">
    <source>
        <dbReference type="SAM" id="MobiDB-lite"/>
    </source>
</evidence>
<dbReference type="FunFam" id="3.40.1090.10:FF:000050">
    <property type="entry name" value="Patanin-like phospholipase domain-containing protein"/>
    <property type="match status" value="1"/>
</dbReference>
<feature type="short sequence motif" description="GXSXG" evidence="2">
    <location>
        <begin position="46"/>
        <end position="50"/>
    </location>
</feature>
<keyword evidence="7" id="KW-1185">Reference proteome</keyword>
<comment type="caution">
    <text evidence="2">Lacks conserved residue(s) required for the propagation of feature annotation.</text>
</comment>
<name>A0A8R1DKV6_CAEJA</name>
<accession>A0A8R1DKV6</accession>
<feature type="active site" description="Proton acceptor" evidence="2">
    <location>
        <position position="167"/>
    </location>
</feature>
<dbReference type="Proteomes" id="UP000005237">
    <property type="component" value="Unassembled WGS sequence"/>
</dbReference>
<dbReference type="GO" id="GO:0019433">
    <property type="term" value="P:triglyceride catabolic process"/>
    <property type="evidence" value="ECO:0007669"/>
    <property type="project" value="TreeGrafter"/>
</dbReference>
<evidence type="ECO:0000256" key="4">
    <source>
        <dbReference type="SAM" id="Phobius"/>
    </source>
</evidence>
<dbReference type="PANTHER" id="PTHR12406:SF41">
    <property type="entry name" value="BRUMMER, ISOFORM B-RELATED"/>
    <property type="match status" value="1"/>
</dbReference>
<keyword evidence="4" id="KW-0472">Membrane</keyword>
<keyword evidence="2" id="KW-0378">Hydrolase</keyword>
<dbReference type="InterPro" id="IPR033562">
    <property type="entry name" value="PLPL"/>
</dbReference>
<feature type="region of interest" description="Disordered" evidence="3">
    <location>
        <begin position="569"/>
        <end position="611"/>
    </location>
</feature>
<proteinExistence type="predicted"/>
<keyword evidence="4" id="KW-1133">Transmembrane helix</keyword>
<dbReference type="Gene3D" id="3.40.1090.10">
    <property type="entry name" value="Cytosolic phospholipase A2 catalytic domain"/>
    <property type="match status" value="1"/>
</dbReference>
<dbReference type="CDD" id="cd07204">
    <property type="entry name" value="Pat_PNPLA_like"/>
    <property type="match status" value="1"/>
</dbReference>
<feature type="transmembrane region" description="Helical" evidence="4">
    <location>
        <begin position="12"/>
        <end position="32"/>
    </location>
</feature>
<dbReference type="GO" id="GO:0016020">
    <property type="term" value="C:membrane"/>
    <property type="evidence" value="ECO:0007669"/>
    <property type="project" value="TreeGrafter"/>
</dbReference>
<feature type="compositionally biased region" description="Polar residues" evidence="3">
    <location>
        <begin position="492"/>
        <end position="501"/>
    </location>
</feature>
<keyword evidence="1 2" id="KW-0443">Lipid metabolism</keyword>
<feature type="region of interest" description="Disordered" evidence="3">
    <location>
        <begin position="485"/>
        <end position="504"/>
    </location>
</feature>
<dbReference type="InterPro" id="IPR002641">
    <property type="entry name" value="PNPLA_dom"/>
</dbReference>
<reference evidence="6" key="2">
    <citation type="submission" date="2022-06" db="UniProtKB">
        <authorList>
            <consortium name="EnsemblMetazoa"/>
        </authorList>
    </citation>
    <scope>IDENTIFICATION</scope>
    <source>
        <strain evidence="6">DF5081</strain>
    </source>
</reference>
<evidence type="ECO:0000313" key="7">
    <source>
        <dbReference type="Proteomes" id="UP000005237"/>
    </source>
</evidence>
<dbReference type="GO" id="GO:0005811">
    <property type="term" value="C:lipid droplet"/>
    <property type="evidence" value="ECO:0007669"/>
    <property type="project" value="TreeGrafter"/>
</dbReference>
<dbReference type="GO" id="GO:0005737">
    <property type="term" value="C:cytoplasm"/>
    <property type="evidence" value="ECO:0007669"/>
    <property type="project" value="TreeGrafter"/>
</dbReference>
<dbReference type="PROSITE" id="PS51635">
    <property type="entry name" value="PNPLA"/>
    <property type="match status" value="1"/>
</dbReference>
<dbReference type="PANTHER" id="PTHR12406">
    <property type="entry name" value="CALCIUM-INDEPENDENT PHOSPHOLIPASE A2 IPLA2 -RELATED"/>
    <property type="match status" value="1"/>
</dbReference>
<dbReference type="GO" id="GO:0055088">
    <property type="term" value="P:lipid homeostasis"/>
    <property type="evidence" value="ECO:0007669"/>
    <property type="project" value="TreeGrafter"/>
</dbReference>
<evidence type="ECO:0000313" key="6">
    <source>
        <dbReference type="EnsemblMetazoa" id="CJA05218.1"/>
    </source>
</evidence>
<feature type="short sequence motif" description="DGA/G" evidence="2">
    <location>
        <begin position="167"/>
        <end position="169"/>
    </location>
</feature>
<evidence type="ECO:0000256" key="2">
    <source>
        <dbReference type="PROSITE-ProRule" id="PRU01161"/>
    </source>
</evidence>
<feature type="domain" description="PNPLA" evidence="5">
    <location>
        <begin position="13"/>
        <end position="180"/>
    </location>
</feature>
<evidence type="ECO:0000256" key="1">
    <source>
        <dbReference type="ARBA" id="ARBA00023098"/>
    </source>
</evidence>
<dbReference type="Pfam" id="PF01734">
    <property type="entry name" value="Patatin"/>
    <property type="match status" value="1"/>
</dbReference>
<evidence type="ECO:0000259" key="5">
    <source>
        <dbReference type="PROSITE" id="PS51635"/>
    </source>
</evidence>
<reference evidence="7" key="1">
    <citation type="submission" date="2010-08" db="EMBL/GenBank/DDBJ databases">
        <authorList>
            <consortium name="Caenorhabditis japonica Sequencing Consortium"/>
            <person name="Wilson R.K."/>
        </authorList>
    </citation>
    <scope>NUCLEOTIDE SEQUENCE [LARGE SCALE GENOMIC DNA]</scope>
    <source>
        <strain evidence="7">DF5081</strain>
    </source>
</reference>
<feature type="active site" description="Nucleophile" evidence="2">
    <location>
        <position position="48"/>
    </location>
</feature>
<keyword evidence="4" id="KW-0812">Transmembrane</keyword>
<dbReference type="SUPFAM" id="SSF52151">
    <property type="entry name" value="FabD/lysophospholipase-like"/>
    <property type="match status" value="1"/>
</dbReference>
<dbReference type="AlphaFoldDB" id="A0A8R1DKV6"/>
<keyword evidence="2" id="KW-0442">Lipid degradation</keyword>